<protein>
    <submittedName>
        <fullName evidence="8">Uncharacterized protein</fullName>
    </submittedName>
</protein>
<dbReference type="WBParaSite" id="nRc.2.0.1.t11153-RA">
    <property type="protein sequence ID" value="nRc.2.0.1.t11153-RA"/>
    <property type="gene ID" value="nRc.2.0.1.g11153"/>
</dbReference>
<dbReference type="GO" id="GO:0016020">
    <property type="term" value="C:membrane"/>
    <property type="evidence" value="ECO:0007669"/>
    <property type="project" value="UniProtKB-SubCell"/>
</dbReference>
<dbReference type="PANTHER" id="PTHR16201">
    <property type="entry name" value="SEVEN TRANSMEMBRANE PROTEIN 1-RELATED"/>
    <property type="match status" value="1"/>
</dbReference>
<sequence>MNGRKKRKRQTLKMQEKRKTMRNQNVKRNIQKIDKNSTGHSYGIKPFFHGTKDAVGYILGSLSAACYLAGRLPQLYKNMKRKSTEGVSLLMFLIIITANFLYGLSVLLSGNTFSYVLHHLPWLVGSFACCLLDCLVLYQYFLYRKERDENLLQSTADSDSILQDDNAAVKSLGEENLASNSGEGQFID</sequence>
<evidence type="ECO:0000256" key="2">
    <source>
        <dbReference type="ARBA" id="ARBA00022692"/>
    </source>
</evidence>
<dbReference type="InterPro" id="IPR051415">
    <property type="entry name" value="LAAT-1"/>
</dbReference>
<organism evidence="7 8">
    <name type="scientific">Romanomermis culicivorax</name>
    <name type="common">Nematode worm</name>
    <dbReference type="NCBI Taxonomy" id="13658"/>
    <lineage>
        <taxon>Eukaryota</taxon>
        <taxon>Metazoa</taxon>
        <taxon>Ecdysozoa</taxon>
        <taxon>Nematoda</taxon>
        <taxon>Enoplea</taxon>
        <taxon>Dorylaimia</taxon>
        <taxon>Mermithida</taxon>
        <taxon>Mermithoidea</taxon>
        <taxon>Mermithidae</taxon>
        <taxon>Romanomermis</taxon>
    </lineage>
</organism>
<comment type="similarity">
    <text evidence="5">Belongs to the laat-1 family.</text>
</comment>
<proteinExistence type="inferred from homology"/>
<feature type="transmembrane region" description="Helical" evidence="6">
    <location>
        <begin position="120"/>
        <end position="143"/>
    </location>
</feature>
<keyword evidence="7" id="KW-1185">Reference proteome</keyword>
<name>A0A915IBJ2_ROMCU</name>
<dbReference type="FunFam" id="1.20.1280.290:FF:000038">
    <property type="entry name" value="PQ loop repeat containing 2"/>
    <property type="match status" value="1"/>
</dbReference>
<dbReference type="Pfam" id="PF04193">
    <property type="entry name" value="PQ-loop"/>
    <property type="match status" value="1"/>
</dbReference>
<dbReference type="Gene3D" id="1.20.1280.290">
    <property type="match status" value="1"/>
</dbReference>
<evidence type="ECO:0000313" key="7">
    <source>
        <dbReference type="Proteomes" id="UP000887565"/>
    </source>
</evidence>
<dbReference type="SMART" id="SM00679">
    <property type="entry name" value="CTNS"/>
    <property type="match status" value="1"/>
</dbReference>
<evidence type="ECO:0000256" key="5">
    <source>
        <dbReference type="ARBA" id="ARBA00038039"/>
    </source>
</evidence>
<feature type="transmembrane region" description="Helical" evidence="6">
    <location>
        <begin position="87"/>
        <end position="108"/>
    </location>
</feature>
<dbReference type="InterPro" id="IPR006603">
    <property type="entry name" value="PQ-loop_rpt"/>
</dbReference>
<evidence type="ECO:0000256" key="4">
    <source>
        <dbReference type="ARBA" id="ARBA00023136"/>
    </source>
</evidence>
<accession>A0A915IBJ2</accession>
<keyword evidence="3 6" id="KW-1133">Transmembrane helix</keyword>
<dbReference type="AlphaFoldDB" id="A0A915IBJ2"/>
<evidence type="ECO:0000256" key="1">
    <source>
        <dbReference type="ARBA" id="ARBA00004141"/>
    </source>
</evidence>
<keyword evidence="2 6" id="KW-0812">Transmembrane</keyword>
<keyword evidence="4 6" id="KW-0472">Membrane</keyword>
<dbReference type="Proteomes" id="UP000887565">
    <property type="component" value="Unplaced"/>
</dbReference>
<evidence type="ECO:0000256" key="3">
    <source>
        <dbReference type="ARBA" id="ARBA00022989"/>
    </source>
</evidence>
<evidence type="ECO:0000313" key="8">
    <source>
        <dbReference type="WBParaSite" id="nRc.2.0.1.t11153-RA"/>
    </source>
</evidence>
<evidence type="ECO:0000256" key="6">
    <source>
        <dbReference type="SAM" id="Phobius"/>
    </source>
</evidence>
<comment type="subcellular location">
    <subcellularLocation>
        <location evidence="1">Membrane</location>
        <topology evidence="1">Multi-pass membrane protein</topology>
    </subcellularLocation>
</comment>
<dbReference type="GO" id="GO:0015174">
    <property type="term" value="F:basic amino acid transmembrane transporter activity"/>
    <property type="evidence" value="ECO:0007669"/>
    <property type="project" value="TreeGrafter"/>
</dbReference>
<reference evidence="8" key="1">
    <citation type="submission" date="2022-11" db="UniProtKB">
        <authorList>
            <consortium name="WormBaseParasite"/>
        </authorList>
    </citation>
    <scope>IDENTIFICATION</scope>
</reference>
<dbReference type="PANTHER" id="PTHR16201:SF34">
    <property type="entry name" value="LYSOSOMAL AMINO ACID TRANSPORTER 1"/>
    <property type="match status" value="1"/>
</dbReference>